<name>A0A1H9VZR7_9BACI</name>
<dbReference type="Pfam" id="PF26154">
    <property type="entry name" value="DUF8042"/>
    <property type="match status" value="1"/>
</dbReference>
<dbReference type="Proteomes" id="UP000199687">
    <property type="component" value="Unassembled WGS sequence"/>
</dbReference>
<organism evidence="2 3">
    <name type="scientific">Gracilibacillus ureilyticus</name>
    <dbReference type="NCBI Taxonomy" id="531814"/>
    <lineage>
        <taxon>Bacteria</taxon>
        <taxon>Bacillati</taxon>
        <taxon>Bacillota</taxon>
        <taxon>Bacilli</taxon>
        <taxon>Bacillales</taxon>
        <taxon>Bacillaceae</taxon>
        <taxon>Gracilibacillus</taxon>
    </lineage>
</organism>
<keyword evidence="3" id="KW-1185">Reference proteome</keyword>
<evidence type="ECO:0000313" key="3">
    <source>
        <dbReference type="Proteomes" id="UP000199687"/>
    </source>
</evidence>
<gene>
    <name evidence="2" type="ORF">SAMN04487944_1319</name>
</gene>
<evidence type="ECO:0000259" key="1">
    <source>
        <dbReference type="Pfam" id="PF26154"/>
    </source>
</evidence>
<proteinExistence type="predicted"/>
<dbReference type="OrthoDB" id="2874105at2"/>
<evidence type="ECO:0000313" key="2">
    <source>
        <dbReference type="EMBL" id="SES27210.1"/>
    </source>
</evidence>
<accession>A0A1H9VZR7</accession>
<dbReference type="STRING" id="531814.SAMN04487944_1319"/>
<dbReference type="EMBL" id="FOGL01000031">
    <property type="protein sequence ID" value="SES27210.1"/>
    <property type="molecule type" value="Genomic_DNA"/>
</dbReference>
<protein>
    <recommendedName>
        <fullName evidence="1">DUF8042 domain-containing protein</fullName>
    </recommendedName>
</protein>
<dbReference type="AlphaFoldDB" id="A0A1H9VZR7"/>
<sequence length="138" mass="16048">MEYSNEVITLTEKVINMEKQIDIIKNVLTLSETVMEGLLHIQSALNERQLEETMFLFEDIIQAFATIEGAINNLDSTYKSEEIIDKTTKVQQGLEVAVQQYEVKHRGKLQEVLQFNLLPSVKKWRQELENGFQKYVIN</sequence>
<dbReference type="RefSeq" id="WP_089744316.1">
    <property type="nucleotide sequence ID" value="NZ_FOGL01000031.1"/>
</dbReference>
<dbReference type="InterPro" id="IPR058355">
    <property type="entry name" value="DUF8042"/>
</dbReference>
<reference evidence="2 3" key="1">
    <citation type="submission" date="2016-10" db="EMBL/GenBank/DDBJ databases">
        <authorList>
            <person name="de Groot N.N."/>
        </authorList>
    </citation>
    <scope>NUCLEOTIDE SEQUENCE [LARGE SCALE GENOMIC DNA]</scope>
    <source>
        <strain evidence="2 3">CGMCC 1.7727</strain>
    </source>
</reference>
<feature type="domain" description="DUF8042" evidence="1">
    <location>
        <begin position="17"/>
        <end position="133"/>
    </location>
</feature>